<evidence type="ECO:0000256" key="1">
    <source>
        <dbReference type="ARBA" id="ARBA00001974"/>
    </source>
</evidence>
<sequence>MAAGEVWLRELEAIGGPGDVVVRPGDLAAYGYDATPGYRGVPDAVVFVRSTEQVQEVVRLARRHRLPVIARGSGTNLSGGTVPVSGGIVVAFARMNRILEIDEANLTVTVEPGVLTAQIHQAVEERGLFYPPDPGSMAISTIGGNVAENAGGLRGLKYGVTGDYVMGLDAVLASGELVRTGGKNVKDVAGYDLTSLFVGSEGTLGIVTRVTLKLLPLPEYRRVAVATFGAVEAAARAVSRIIAARIVPATLEFLDRGTIGAVEDYAHVGLPTGVEAMLLMAQDGPQPVVDRDVERMAVLCREEGALDVQVAASPQEGDRLMAARRFALSALARRRPTTILEDATVPRSRLAEMVRAIQRAARRHEVEICTFGHAGDGNLHPTCLTDERDPAEMERVEAAFEEIFAAAVDLGGTITGEHGVGLSKRSYLGWKLGETGLGVLRAVKQALDPEGILNPGKVVPETTRRRQVVRSA</sequence>
<dbReference type="InterPro" id="IPR006094">
    <property type="entry name" value="Oxid_FAD_bind_N"/>
</dbReference>
<evidence type="ECO:0000313" key="7">
    <source>
        <dbReference type="Proteomes" id="UP001332192"/>
    </source>
</evidence>
<feature type="domain" description="FAD-binding PCMH-type" evidence="5">
    <location>
        <begin position="38"/>
        <end position="217"/>
    </location>
</feature>
<dbReference type="RefSeq" id="WP_324715375.1">
    <property type="nucleotide sequence ID" value="NZ_CP141615.1"/>
</dbReference>
<evidence type="ECO:0000259" key="5">
    <source>
        <dbReference type="PROSITE" id="PS51387"/>
    </source>
</evidence>
<organism evidence="6 7">
    <name type="scientific">Carboxydichorda subterranea</name>
    <dbReference type="NCBI Taxonomy" id="3109565"/>
    <lineage>
        <taxon>Bacteria</taxon>
        <taxon>Bacillati</taxon>
        <taxon>Bacillota</taxon>
        <taxon>Limnochordia</taxon>
        <taxon>Limnochordales</taxon>
        <taxon>Geochordaceae</taxon>
        <taxon>Carboxydichorda</taxon>
    </lineage>
</organism>
<dbReference type="SUPFAM" id="SSF55103">
    <property type="entry name" value="FAD-linked oxidases, C-terminal domain"/>
    <property type="match status" value="1"/>
</dbReference>
<dbReference type="InterPro" id="IPR051914">
    <property type="entry name" value="FAD-linked_OxidoTrans_Type4"/>
</dbReference>
<name>A0ABZ1BVE3_9FIRM</name>
<dbReference type="Gene3D" id="1.10.45.10">
    <property type="entry name" value="Vanillyl-alcohol Oxidase, Chain A, domain 4"/>
    <property type="match status" value="1"/>
</dbReference>
<reference evidence="6 7" key="1">
    <citation type="journal article" date="2024" name="Front. Microbiol.">
        <title>Novel thermophilic genera Geochorda gen. nov. and Carboxydochorda gen. nov. from the deep terrestrial subsurface reveal the ecophysiological diversity in the class Limnochordia.</title>
        <authorList>
            <person name="Karnachuk O.V."/>
            <person name="Lukina A.P."/>
            <person name="Avakyan M.R."/>
            <person name="Kadnikov V.V."/>
            <person name="Begmatov S."/>
            <person name="Beletsky A.V."/>
            <person name="Vlasova K.G."/>
            <person name="Novikov A.A."/>
            <person name="Shcherbakova V.A."/>
            <person name="Mardanov A.V."/>
            <person name="Ravin N.V."/>
        </authorList>
    </citation>
    <scope>NUCLEOTIDE SEQUENCE [LARGE SCALE GENOMIC DNA]</scope>
    <source>
        <strain evidence="6 7">L945</strain>
    </source>
</reference>
<dbReference type="EMBL" id="CP141615">
    <property type="protein sequence ID" value="WRP16102.1"/>
    <property type="molecule type" value="Genomic_DNA"/>
</dbReference>
<dbReference type="Pfam" id="PF02913">
    <property type="entry name" value="FAD-oxidase_C"/>
    <property type="match status" value="1"/>
</dbReference>
<gene>
    <name evidence="6" type="ORF">U7230_08270</name>
</gene>
<evidence type="ECO:0000256" key="3">
    <source>
        <dbReference type="ARBA" id="ARBA00022827"/>
    </source>
</evidence>
<comment type="cofactor">
    <cofactor evidence="1">
        <name>FAD</name>
        <dbReference type="ChEBI" id="CHEBI:57692"/>
    </cofactor>
</comment>
<dbReference type="InterPro" id="IPR016164">
    <property type="entry name" value="FAD-linked_Oxase-like_C"/>
</dbReference>
<dbReference type="SUPFAM" id="SSF56176">
    <property type="entry name" value="FAD-binding/transporter-associated domain-like"/>
    <property type="match status" value="1"/>
</dbReference>
<dbReference type="InterPro" id="IPR004113">
    <property type="entry name" value="FAD-bd_oxidored_4_C"/>
</dbReference>
<dbReference type="PROSITE" id="PS51387">
    <property type="entry name" value="FAD_PCMH"/>
    <property type="match status" value="1"/>
</dbReference>
<protein>
    <submittedName>
        <fullName evidence="6">FAD-linked oxidase C-terminal domain-containing protein</fullName>
    </submittedName>
</protein>
<dbReference type="InterPro" id="IPR016166">
    <property type="entry name" value="FAD-bd_PCMH"/>
</dbReference>
<dbReference type="Gene3D" id="3.30.70.2740">
    <property type="match status" value="1"/>
</dbReference>
<keyword evidence="3" id="KW-0274">FAD</keyword>
<evidence type="ECO:0000313" key="6">
    <source>
        <dbReference type="EMBL" id="WRP16102.1"/>
    </source>
</evidence>
<dbReference type="PANTHER" id="PTHR42934:SF2">
    <property type="entry name" value="GLYCOLATE OXIDASE SUBUNIT GLCD"/>
    <property type="match status" value="1"/>
</dbReference>
<accession>A0ABZ1BVE3</accession>
<keyword evidence="4" id="KW-0560">Oxidoreductase</keyword>
<keyword evidence="7" id="KW-1185">Reference proteome</keyword>
<dbReference type="Gene3D" id="3.30.465.10">
    <property type="match status" value="1"/>
</dbReference>
<proteinExistence type="predicted"/>
<evidence type="ECO:0000256" key="2">
    <source>
        <dbReference type="ARBA" id="ARBA00022630"/>
    </source>
</evidence>
<dbReference type="InterPro" id="IPR016171">
    <property type="entry name" value="Vanillyl_alc_oxidase_C-sub2"/>
</dbReference>
<evidence type="ECO:0000256" key="4">
    <source>
        <dbReference type="ARBA" id="ARBA00023002"/>
    </source>
</evidence>
<dbReference type="PANTHER" id="PTHR42934">
    <property type="entry name" value="GLYCOLATE OXIDASE SUBUNIT GLCD"/>
    <property type="match status" value="1"/>
</dbReference>
<keyword evidence="2" id="KW-0285">Flavoprotein</keyword>
<dbReference type="Pfam" id="PF01565">
    <property type="entry name" value="FAD_binding_4"/>
    <property type="match status" value="1"/>
</dbReference>
<dbReference type="Proteomes" id="UP001332192">
    <property type="component" value="Chromosome"/>
</dbReference>
<dbReference type="InterPro" id="IPR036318">
    <property type="entry name" value="FAD-bd_PCMH-like_sf"/>
</dbReference>
<dbReference type="InterPro" id="IPR016169">
    <property type="entry name" value="FAD-bd_PCMH_sub2"/>
</dbReference>